<dbReference type="InterPro" id="IPR036390">
    <property type="entry name" value="WH_DNA-bd_sf"/>
</dbReference>
<evidence type="ECO:0000313" key="7">
    <source>
        <dbReference type="Proteomes" id="UP001224845"/>
    </source>
</evidence>
<dbReference type="RefSeq" id="WP_015867588.1">
    <property type="nucleotide sequence ID" value="NZ_CAXUQE020000001.1"/>
</dbReference>
<organism evidence="6 7">
    <name type="scientific">Variovorax paradoxus</name>
    <dbReference type="NCBI Taxonomy" id="34073"/>
    <lineage>
        <taxon>Bacteria</taxon>
        <taxon>Pseudomonadati</taxon>
        <taxon>Pseudomonadota</taxon>
        <taxon>Betaproteobacteria</taxon>
        <taxon>Burkholderiales</taxon>
        <taxon>Comamonadaceae</taxon>
        <taxon>Variovorax</taxon>
    </lineage>
</organism>
<dbReference type="FunFam" id="1.10.10.10:FF:000001">
    <property type="entry name" value="LysR family transcriptional regulator"/>
    <property type="match status" value="1"/>
</dbReference>
<comment type="caution">
    <text evidence="6">The sequence shown here is derived from an EMBL/GenBank/DDBJ whole genome shotgun (WGS) entry which is preliminary data.</text>
</comment>
<dbReference type="InterPro" id="IPR036388">
    <property type="entry name" value="WH-like_DNA-bd_sf"/>
</dbReference>
<protein>
    <submittedName>
        <fullName evidence="6">DNA-binding transcriptional LysR family regulator</fullName>
    </submittedName>
</protein>
<dbReference type="PRINTS" id="PR00039">
    <property type="entry name" value="HTHLYSR"/>
</dbReference>
<dbReference type="InterPro" id="IPR000847">
    <property type="entry name" value="LysR_HTH_N"/>
</dbReference>
<evidence type="ECO:0000256" key="2">
    <source>
        <dbReference type="ARBA" id="ARBA00023015"/>
    </source>
</evidence>
<dbReference type="SUPFAM" id="SSF53850">
    <property type="entry name" value="Periplasmic binding protein-like II"/>
    <property type="match status" value="1"/>
</dbReference>
<feature type="domain" description="HTH lysR-type" evidence="5">
    <location>
        <begin position="2"/>
        <end position="59"/>
    </location>
</feature>
<name>A0AAW8EM07_VARPD</name>
<dbReference type="EMBL" id="JAUSRV010000011">
    <property type="protein sequence ID" value="MDP9973027.1"/>
    <property type="molecule type" value="Genomic_DNA"/>
</dbReference>
<dbReference type="GO" id="GO:0003700">
    <property type="term" value="F:DNA-binding transcription factor activity"/>
    <property type="evidence" value="ECO:0007669"/>
    <property type="project" value="InterPro"/>
</dbReference>
<dbReference type="GO" id="GO:0003677">
    <property type="term" value="F:DNA binding"/>
    <property type="evidence" value="ECO:0007669"/>
    <property type="project" value="UniProtKB-KW"/>
</dbReference>
<evidence type="ECO:0000256" key="4">
    <source>
        <dbReference type="ARBA" id="ARBA00023163"/>
    </source>
</evidence>
<proteinExistence type="inferred from homology"/>
<dbReference type="SUPFAM" id="SSF46785">
    <property type="entry name" value="Winged helix' DNA-binding domain"/>
    <property type="match status" value="1"/>
</dbReference>
<dbReference type="Pfam" id="PF03466">
    <property type="entry name" value="LysR_substrate"/>
    <property type="match status" value="1"/>
</dbReference>
<accession>A0AAW8EM07</accession>
<dbReference type="PANTHER" id="PTHR30579:SF7">
    <property type="entry name" value="HTH-TYPE TRANSCRIPTIONAL REGULATOR LRHA-RELATED"/>
    <property type="match status" value="1"/>
</dbReference>
<dbReference type="PROSITE" id="PS50931">
    <property type="entry name" value="HTH_LYSR"/>
    <property type="match status" value="1"/>
</dbReference>
<evidence type="ECO:0000256" key="3">
    <source>
        <dbReference type="ARBA" id="ARBA00023125"/>
    </source>
</evidence>
<dbReference type="PANTHER" id="PTHR30579">
    <property type="entry name" value="TRANSCRIPTIONAL REGULATOR"/>
    <property type="match status" value="1"/>
</dbReference>
<comment type="similarity">
    <text evidence="1">Belongs to the LysR transcriptional regulatory family.</text>
</comment>
<dbReference type="InterPro" id="IPR050176">
    <property type="entry name" value="LTTR"/>
</dbReference>
<dbReference type="InterPro" id="IPR005119">
    <property type="entry name" value="LysR_subst-bd"/>
</dbReference>
<sequence>MLDSQQLRAFVSVADHGSVTRAADAMHLTQSAVSAQIRRLEEQLGCRVFDRTTRSLQLTAQGSVLLSYARSILKLQQQAVSRLAAPRHAPATLRLGCSEGFPSEWLFGALAGFRERRPDVHVEISCGISTMLAKQVRQHSLDLMVGTVCDAGSDTETLWMEPLVWAFSAKALLDPEAPVPLAFLSEPCPFREAALASLAGHGTTHWQIVLTAQSSGALVAAAAAGLAITVLTPSGMPSGLRSIPPGSFLPVLPAARFVIQHWKSGTPSEALSALADDVREACFRWRGAHAGAFESRVRTA</sequence>
<dbReference type="AlphaFoldDB" id="A0AAW8EM07"/>
<dbReference type="Gene3D" id="1.10.10.10">
    <property type="entry name" value="Winged helix-like DNA-binding domain superfamily/Winged helix DNA-binding domain"/>
    <property type="match status" value="1"/>
</dbReference>
<keyword evidence="4" id="KW-0804">Transcription</keyword>
<dbReference type="Gene3D" id="3.40.190.10">
    <property type="entry name" value="Periplasmic binding protein-like II"/>
    <property type="match status" value="2"/>
</dbReference>
<keyword evidence="2" id="KW-0805">Transcription regulation</keyword>
<keyword evidence="3 6" id="KW-0238">DNA-binding</keyword>
<evidence type="ECO:0000259" key="5">
    <source>
        <dbReference type="PROSITE" id="PS50931"/>
    </source>
</evidence>
<evidence type="ECO:0000256" key="1">
    <source>
        <dbReference type="ARBA" id="ARBA00009437"/>
    </source>
</evidence>
<dbReference type="Pfam" id="PF00126">
    <property type="entry name" value="HTH_1"/>
    <property type="match status" value="1"/>
</dbReference>
<evidence type="ECO:0000313" key="6">
    <source>
        <dbReference type="EMBL" id="MDP9973027.1"/>
    </source>
</evidence>
<dbReference type="Proteomes" id="UP001224845">
    <property type="component" value="Unassembled WGS sequence"/>
</dbReference>
<gene>
    <name evidence="6" type="ORF">J2W39_004274</name>
</gene>
<reference evidence="6" key="1">
    <citation type="submission" date="2023-07" db="EMBL/GenBank/DDBJ databases">
        <title>Sorghum-associated microbial communities from plants grown in Nebraska, USA.</title>
        <authorList>
            <person name="Schachtman D."/>
        </authorList>
    </citation>
    <scope>NUCLEOTIDE SEQUENCE</scope>
    <source>
        <strain evidence="6">DS3315</strain>
    </source>
</reference>